<gene>
    <name evidence="1" type="ORF">Verru16b_01135</name>
</gene>
<keyword evidence="2" id="KW-1185">Reference proteome</keyword>
<dbReference type="STRING" id="1838286.Verru16b_01135"/>
<dbReference type="EMBL" id="CP016094">
    <property type="protein sequence ID" value="AOS44074.1"/>
    <property type="molecule type" value="Genomic_DNA"/>
</dbReference>
<sequence>MCKKVYEENPEKVLRRLKTGEAIREIERGLSLRPPK</sequence>
<dbReference type="AlphaFoldDB" id="A0A1D8AT58"/>
<proteinExistence type="predicted"/>
<evidence type="ECO:0000313" key="1">
    <source>
        <dbReference type="EMBL" id="AOS44074.1"/>
    </source>
</evidence>
<organism evidence="1 2">
    <name type="scientific">Lacunisphaera limnophila</name>
    <dbReference type="NCBI Taxonomy" id="1838286"/>
    <lineage>
        <taxon>Bacteria</taxon>
        <taxon>Pseudomonadati</taxon>
        <taxon>Verrucomicrobiota</taxon>
        <taxon>Opitutia</taxon>
        <taxon>Opitutales</taxon>
        <taxon>Opitutaceae</taxon>
        <taxon>Lacunisphaera</taxon>
    </lineage>
</organism>
<evidence type="ECO:0000313" key="2">
    <source>
        <dbReference type="Proteomes" id="UP000095228"/>
    </source>
</evidence>
<dbReference type="KEGG" id="obg:Verru16b_01135"/>
<protein>
    <submittedName>
        <fullName evidence="1">Uncharacterized protein</fullName>
    </submittedName>
</protein>
<dbReference type="Proteomes" id="UP000095228">
    <property type="component" value="Chromosome"/>
</dbReference>
<reference evidence="1 2" key="1">
    <citation type="submission" date="2016-06" db="EMBL/GenBank/DDBJ databases">
        <title>Three novel species with peptidoglycan cell walls form the new genus Lacunisphaera gen. nov. in the family Opitutaceae of the verrucomicrobial subdivision 4.</title>
        <authorList>
            <person name="Rast P."/>
            <person name="Gloeckner I."/>
            <person name="Jogler M."/>
            <person name="Boedeker C."/>
            <person name="Jeske O."/>
            <person name="Wiegand S."/>
            <person name="Reinhardt R."/>
            <person name="Schumann P."/>
            <person name="Rohde M."/>
            <person name="Spring S."/>
            <person name="Gloeckner F.O."/>
            <person name="Jogler C."/>
        </authorList>
    </citation>
    <scope>NUCLEOTIDE SEQUENCE [LARGE SCALE GENOMIC DNA]</scope>
    <source>
        <strain evidence="1 2">IG16b</strain>
    </source>
</reference>
<name>A0A1D8AT58_9BACT</name>
<accession>A0A1D8AT58</accession>